<name>A0A5E4W6H9_9BURK</name>
<evidence type="ECO:0000256" key="1">
    <source>
        <dbReference type="SAM" id="Coils"/>
    </source>
</evidence>
<gene>
    <name evidence="2" type="ORF">PPN31114_03062</name>
</gene>
<feature type="coiled-coil region" evidence="1">
    <location>
        <begin position="100"/>
        <end position="137"/>
    </location>
</feature>
<dbReference type="EMBL" id="CABPSK010000002">
    <property type="protein sequence ID" value="VVE19224.1"/>
    <property type="molecule type" value="Genomic_DNA"/>
</dbReference>
<reference evidence="2 3" key="1">
    <citation type="submission" date="2019-08" db="EMBL/GenBank/DDBJ databases">
        <authorList>
            <person name="Peeters C."/>
        </authorList>
    </citation>
    <scope>NUCLEOTIDE SEQUENCE [LARGE SCALE GENOMIC DNA]</scope>
    <source>
        <strain evidence="2 3">LMG 31114</strain>
    </source>
</reference>
<sequence>MARPSRELKDMAQIAALASLARRREASLRAAVAHAVQSLDAAEATLAQRRRVYEAQRQRWHDALARSGVYGQRALGTASHGVEAERAALAGALTTKEAAAASAAQARSNLQAQRALLQENARKQEKLRELLASLQAS</sequence>
<evidence type="ECO:0000313" key="2">
    <source>
        <dbReference type="EMBL" id="VVE19224.1"/>
    </source>
</evidence>
<keyword evidence="3" id="KW-1185">Reference proteome</keyword>
<proteinExistence type="predicted"/>
<organism evidence="2 3">
    <name type="scientific">Pandoraea pneumonica</name>
    <dbReference type="NCBI Taxonomy" id="2508299"/>
    <lineage>
        <taxon>Bacteria</taxon>
        <taxon>Pseudomonadati</taxon>
        <taxon>Pseudomonadota</taxon>
        <taxon>Betaproteobacteria</taxon>
        <taxon>Burkholderiales</taxon>
        <taxon>Burkholderiaceae</taxon>
        <taxon>Pandoraea</taxon>
    </lineage>
</organism>
<dbReference type="Proteomes" id="UP000366945">
    <property type="component" value="Unassembled WGS sequence"/>
</dbReference>
<dbReference type="AlphaFoldDB" id="A0A5E4W6H9"/>
<keyword evidence="1" id="KW-0175">Coiled coil</keyword>
<evidence type="ECO:0000313" key="3">
    <source>
        <dbReference type="Proteomes" id="UP000366945"/>
    </source>
</evidence>
<accession>A0A5E4W6H9</accession>
<dbReference type="RefSeq" id="WP_150680268.1">
    <property type="nucleotide sequence ID" value="NZ_CABPSK010000002.1"/>
</dbReference>
<dbReference type="OrthoDB" id="8942896at2"/>
<dbReference type="GeneID" id="300405078"/>
<protein>
    <submittedName>
        <fullName evidence="2">Uncharacterized protein</fullName>
    </submittedName>
</protein>